<reference evidence="1" key="1">
    <citation type="submission" date="2022-07" db="EMBL/GenBank/DDBJ databases">
        <title>Genome Sequence of Phlebia brevispora.</title>
        <authorList>
            <person name="Buettner E."/>
        </authorList>
    </citation>
    <scope>NUCLEOTIDE SEQUENCE</scope>
    <source>
        <strain evidence="1">MPL23</strain>
    </source>
</reference>
<keyword evidence="2" id="KW-1185">Reference proteome</keyword>
<dbReference type="EMBL" id="JANHOG010001728">
    <property type="protein sequence ID" value="KAJ3532492.1"/>
    <property type="molecule type" value="Genomic_DNA"/>
</dbReference>
<organism evidence="1 2">
    <name type="scientific">Phlebia brevispora</name>
    <dbReference type="NCBI Taxonomy" id="194682"/>
    <lineage>
        <taxon>Eukaryota</taxon>
        <taxon>Fungi</taxon>
        <taxon>Dikarya</taxon>
        <taxon>Basidiomycota</taxon>
        <taxon>Agaricomycotina</taxon>
        <taxon>Agaricomycetes</taxon>
        <taxon>Polyporales</taxon>
        <taxon>Meruliaceae</taxon>
        <taxon>Phlebia</taxon>
    </lineage>
</organism>
<name>A0ACC1S5D5_9APHY</name>
<evidence type="ECO:0000313" key="2">
    <source>
        <dbReference type="Proteomes" id="UP001148662"/>
    </source>
</evidence>
<gene>
    <name evidence="1" type="ORF">NM688_g7413</name>
</gene>
<dbReference type="Proteomes" id="UP001148662">
    <property type="component" value="Unassembled WGS sequence"/>
</dbReference>
<comment type="caution">
    <text evidence="1">The sequence shown here is derived from an EMBL/GenBank/DDBJ whole genome shotgun (WGS) entry which is preliminary data.</text>
</comment>
<proteinExistence type="predicted"/>
<sequence length="1185" mass="134430">MEAEPGPIYRLPMDLLLNIIEYIHQEHRRSDLLALAHTSRMLNAQATPYLWRHLAPTSETGIRACLKVLTRSERLAGYVEELNVGEDITPDSWNHTWLCELLAEALPSMHRLTSLKMDWDYWYTTPTLLAALCAKPESPLEVLTLRLRVEDEDDLSCLQNLPLRKGALRTLRLYCDEAHPKSPGEPRRPWDVYYEAVTRLVASSVDSITDLRLSKYDVWARLAHLGYLLAGIAAFPALTSLSLNEETLDSFPCSAPQLRHLKVRFYTDTGHRPFRYVDKLVHLVSRFPTLKSLYILYEGRKDTVTPETLPALGPKLLAHMPNLKEISMQCAWIRGLNQHNLARKWNKAEMRVVLNGWSVHCKSLRHMWFQKVPWSLRDEGRLKLIFGPNVDHQDTMYPTIPLDEVFDIDSLETVEESPVSYITAARYKAGPQSPLIAIKTASFLPEYSKRTSRCSKRVQDTGIASPPECSTYDERTASLHFWMPFIPYSLARLLRSPVSRPCPHGVPSRHGCPVGGRLHRPSAPANVLLTREGCVKLIDFGIAWSPPRPPHVEEEDMWPEPLDAMCSHVCSGPYRAPETLFSPRTYDACAVDLWSAGATIAGLFTRLRFRSSSYDDEDDDEDDHTSSDADPAVPYEPYLVPQGATILSQRGEWERDALFDASRGTIGLAWSIFKVLGSPTDETWPSFHTLPDASKITFADASPIDLHTRLPNLPAAGQQAFDLITRLLVYEPARRIHATDALRHAWFRGSPLLLPPELQAVQDAKQEQGAGQEKGVLYELLKALRHVHYAFGVEYSGLTGKRGGCDFPSRNPYRLVREYQTLQSSIRSLDPFITGSSVRMASESRKAELTSTNETQEIRHEELYLADGDIVLSARSTEDRTTVFFRIDKVYLIRSSDVFKDIFSMPSKPRANGSYDGVLHVHMPDAAEDLARLLTVLYDFSSLRLNPRDPNLSLDVRGLLKLATKYQMTSVRNAIVRCLREAWPQTLAEWDYQRRIQHMTLELCRKQSDGQLQGKFFDEMFPEPASAILLALECGLPELLPAAFYALALVDVQREWGRVSADDLSRQVRSARWDLVDRESLLRVMRGKEKLLTLRQDGFKQSMPSARADRYVSLCASCERRYSKTSSFLDADHLWSCTALLDTVENCFDCSLGATGCEATNKRRQAFWDNLGAFFDIDTLVRRNM</sequence>
<protein>
    <submittedName>
        <fullName evidence="1">Uncharacterized protein</fullName>
    </submittedName>
</protein>
<accession>A0ACC1S5D5</accession>
<evidence type="ECO:0000313" key="1">
    <source>
        <dbReference type="EMBL" id="KAJ3532492.1"/>
    </source>
</evidence>